<dbReference type="Proteomes" id="UP000619260">
    <property type="component" value="Unassembled WGS sequence"/>
</dbReference>
<reference evidence="3" key="1">
    <citation type="submission" date="2021-01" db="EMBL/GenBank/DDBJ databases">
        <title>Whole genome shotgun sequence of Virgisporangium aliadipatigenens NBRC 105644.</title>
        <authorList>
            <person name="Komaki H."/>
            <person name="Tamura T."/>
        </authorList>
    </citation>
    <scope>NUCLEOTIDE SEQUENCE</scope>
    <source>
        <strain evidence="3">NBRC 105644</strain>
    </source>
</reference>
<dbReference type="EMBL" id="BOPF01000016">
    <property type="protein sequence ID" value="GIJ47639.1"/>
    <property type="molecule type" value="Genomic_DNA"/>
</dbReference>
<feature type="region of interest" description="Disordered" evidence="1">
    <location>
        <begin position="4268"/>
        <end position="4304"/>
    </location>
</feature>
<feature type="compositionally biased region" description="Polar residues" evidence="1">
    <location>
        <begin position="5510"/>
        <end position="5519"/>
    </location>
</feature>
<evidence type="ECO:0000256" key="1">
    <source>
        <dbReference type="SAM" id="MobiDB-lite"/>
    </source>
</evidence>
<comment type="caution">
    <text evidence="3">The sequence shown here is derived from an EMBL/GenBank/DDBJ whole genome shotgun (WGS) entry which is preliminary data.</text>
</comment>
<sequence length="6234" mass="674509">MGTPTPLVDTLCLDDRIVPVQSGIYLHAGAMDRVETTAAYRHAVDAPPVDAVTRVFLDPSDLELASDLFKPFLDNLPQLARDRMLINLSGAGVPVDNALAQRFADRFGLRVELDAAQVADPGSPLVSEVMPGRWAVAPLTPELAALVDEPPVEQLLAQVPEPSGVHLGPPPTGSRAPALRPPAAEQWVPSMAELAQLLADPNTDRMENAASAERIVQQLPDRWNAPGLMALLYEIGDSVDPARPGRETYLAPPSYGNLARLAEDLGRLAVERWFTGGKMPGISFIALTPDGSTPDRLPVTQLAEMLRQELTDLVVPRALGPDASPEVVDEIVRDITIGADWSQVKQSAAADDDRYLVMGVRIEDWQSLLLPDDTVRATDTVLSDAFRRMWSGFAPGGTVEVPPAMATGMQQLIDTATMGWNAAAAPHLHGDLAPLSLTVTPNPKARWIRWQGGAQPAALREPDVWSGAVTHLELNHVRSDLTGQAHDSVRPLFAENETGPRHRLNASTTTQLYRLAHYIAHSTGLPDGTGLQPHEFSVVTYAIGGDPGTPLDRAGQDLADEAARMLHREVLRQLTVLERDGNPRNLTVTFTPATIGSLVPGPAGSGAPRFGVAVAYKGISTQPVAEINLPGSLLAVPHNQPTVRMTFASGQPDLLDDASRTRMDRFARIVADEAIRRMRAREEMPRLSFVSYTSIAYDAGPEWPAVPASSPNAKQVTTVRASMAEALTEALVVALRTEFGDRTLAEDDPRVQRVLREIGMGPGGTEQLRLSPAEKKLTTAGGDTPWWPLPVDIRFSNVTLPNRVGDPARLPRDESSNPNSRPGSPATEDPGHVHRLDYNSPWRTSTVSALENGWWHVPPHKLVRGVDERIARLGPGFGDAAGYVATVDNDRITRFANVSDRTHYPSVSGAAAHNSFSVLRAELEPGRFVKIYRPKLYLRRDPDVSRSTQNRIVEVVRESLAAINERFRLPNGDQFHFALEFVDRPEDADRVVRVTKNPLRRNTVAAADNWPASVLDRAGAGLIRTVFLHELLHLLQLDDEYLTRSQHFQAIFRSLVEGPLAEVRVERPGHGQLMGNTFLRGTPEQLRLLDPIRLLSVRHLYEVERMQLAASGPVPTLPFDAYTRAAVHEPPAEPTGLSAVRDALSRFTFGLTGHLEDPAEQPSGLHLGGPSSAAAAQPKRLEDVLPRPNSRPLHGNNWWTPGKLQVTLQIDRATRAVSIAERDAPAFHRMLAALVQTAAQRHRDGGDMPAVSFGDGSSNPMINQLASRFLVDTFTGALTGDPMRRALGLDAPQPPRQEPRFPGSPEEREALRQAAEAARTARETAETQTAEQVRQVGARVKISPTLRQTPAPKLGSQPSASLVQSLPVTLTVTEWLPRLDGDSPGEYADDAMRQAMHQLWDGFAPNLEIVGPTGRVAMIGDAVQQRLDALNDRARAFGLPKLATVDVTRTAGTGTGMRWNPNVGGDDELNEPRMWDRDSVAHLALNTAGGAPQPTTVRQLKDVAWLIATTRNPDGSLPASTGDIPHTFTVLTYAIGGAPDAAHADAGRQHAERVAALLEHEVRELLTMQVEHGIARTLAVTAKSATLGQLFPGDADAGPARWGVAIAYTGPGTEAVPPHLTPHGSISTGEQRPLVRLTFERARALSPEKLDGASRERLEWFINRLVQSTMVRLAQPQQEWPKVALVNRLPAGDPAAKARTAQVETLVKELTALAFRRQIAGTDAGRAMSVNQLDAAARMLAGRIVIGSGDLPWQAPDRPLLAGPRSSPVPLDIWFQNVDIAPRDVSRAPALEFLNPWRVASAEAPDPIWWRMPLGRAVADVPNFLNTYSTFLRDKFRDVTIAPTRPMANRNAGLTKPALADGSHESTFGVLRAEVEPGKFVRVHRVRVFLRTQPGVALSVPFQLQQLARQAAAEANHRWRTADGDQFHLDLDFVTDPRQATHTVLVTPDAVMPGVLATSNNWPASLLNLAPNIRVAVLLHELMHLLGLPDEYPSNTDAWVAPNRFTYSGEMSPARSPRPVNTDLMGNAWSQDPNVRAADLLAPRYMWKIPYLVNDKVGTLPALSHDTIRNAPKPIFSLPPSTPGFTGLGISMGGSIWSSPMTLPSGASSRYPVAEMDLDAPEPVRVEGGHNAGFAQLARRQFEIGPEVYQDFGKRLTDARRPIAFVVNTTVPAAQVSRIPQFVEAVLNGLAEGTRVAFVIGVNSQRDQPDARLYSAVAEAMNLVSGIDAPIAVVGHAVGSLDNDFPYGRARNAVLNSPENVAAIQGVAGHNYYPYVAFQDFDAGSRITPTGRHVFDQFAYMAEFDPDGTLGMVEVDSDDETAEPRPVRPARPMMFAGGYRIGDTDALVEGVRARIQARINNLRRKRPRTHDGSNPLADAQAALAKLDRPEQFLADFGRAMRQDMAARDEQAKIHPLLPYSPETGLIVDGLLLLGDPELRFGDGNAEFTHLAERMQEAYGRELATSLGAPTPAALDETTRTGDLQVAAQNYTHRSRGRAFIPAYQQGSTPTDLVRIASTFALEGWVPQSHANLNPVANRFYAERGTQLYRYENSLRTNAVRQDPTTPYRQPPGTAPQPDWRTSMPAGQQRNLGADPANRLNPTISTPGPGDDDRVGDPDPMAPARGIGLAAGQRLIGGHLLAATTLPARIAQEFADALATLTRDAPALDPRSIYHAVAAQLDETDPEGLRTTTLRTHRDQYQLMRLTEIRTDTPYEYGHFVTAALAPVPAGGARSRDVDADEVVKLGSAHDVVAQALARALKTTIVVHTDGIAREFDPVGAKPRGTLHVSRVIDERGQAVYRPGVDLRRSPRVEVDHGMELDRAMPAPGGTAPAGARSLDDLVDATAYARALDDRAWAAPGVLRLELTVDPAATDGVRPATADRRLSRFVAALADLAVERHRAGGPMPALRFTGEYSSTRDLDAAAAGYLRDLIRTELPAELERALGDAATPELVRRIAAAVDVADAVQRDAGMYRRHPVTGPTRVNVRVTADNWHAPVPTAAPTFAPDAMRQGLRRLWDGFAAVGEVPGDTPATTLNAVRDAAADLNDRAAALGLDGFVDLRVQAFDGAAADTLRWTANQRVTALSTPQVWHAGVTHLELRTAGGGLLPSTLDQLRTLAGLAAIQHDVTRTRPESPDGVPHGFAVVSYAVGGRPSDVDAATGARYAELAAETFLRELRALLTEQVTQGVARTLAVTTRTATLGHVLGADGGPTRWGIAIRYTGPVDAAVPPHLTPGGSLGTGEPRPLVRLTFDADGRLDHDSLMRLDTFAERVAGTLRRGERPYLSLRPFETGDRALDDARAAAVTGYLRAATHDAIVTATLQWARNRGKAMTPDEAIRAADGKMRNFTVTEAPPERWPAPKRPSTVHPDSHPVPFDLHFGGVHLDPGNDRETPPLLDYLNPWRTSRVRPGAAGWWQVPADALVTDVDVRLRSVAALAPEATRAVDFSVDEPHVNASAGLGVRSLVTVPMRHRYDVTRVEFAPGKVVRAFHQRIYLERVDDVSRVIENDLKKMALEAVADINHRFRLPNGDQFHLTLEFVDDPAKATNTVRLSKRPLAAGALASHDNWPGTLSGLPAARARLILLHELMHLMGLDDEYISRTQKFLQPFRNDRGPGYGYRARRVDRTDLMGVIGDYGPNVAYPRARDLLMPRYLHALDRVLTNAVGAPVRPFAPPPAESTRDVTLEPGQNVLDVHTQHVPDLQHLTGVNVEQIDPATVARRVSQLPDTWTAPGKMRMFFTARPTVALDPTSVGRMARVAEELAVLAVERFRTGGPRTSVSLTAYTPDGTAPGAAVVTHMVDTLRTELREVTVPRALGADATPERVDAVLERITLPDAWQEAVAVRMPADSPFLPFTLQIDGWQQAVLPAAPDAAATTVLTDGFRRLWSGIPAAGTALVPQAAVPQVRQRFDTLTDRWRAKADEYGLTYERGPFALKVQPAPTGSQMRWATNRQQEKLLQPYLWSEEATHVQLHQVDGDLQPATIETINRLVHFAVQDLGDEDIASPGGVPQELVVLTYAVGGADGADNAGRELAAKAAAMLEKGIRRRLSLLQRGDTPRDLIVTTKADTLGTLVPGAPGSAQRWGMAVVYKRSGDLPAPPHLAPGGRIAPGTSRPIVRLTFDTAAPTGVDPESERRIDAFARTVAASAIRHDRAGTPMPVLEFVGHSSPAYPAVDGRPAIPATTPDERQLTAAHDRLRETVREALAAQLGVAQAHPEVTRLLDAIGMRREWTVEPLRLSATQQREHAGDGRPPAWPLPVDVRFRNVDRADPTAGHTDPLADNATRTGERHLPADPTAPPKLEYLSPWRTDTTSVAGNGWWTLPRERTSFEVGQQLRRIGPVLGADLAARVRTVELARDRTYVQTSANPLLAPLAHSTNSSRYDVVRIETEPGRFTKVFRPRLHIVRGAGVNGATERRILGLVQEVVNLVNHRFRLPGGDQFHFAPILVPERAQADRVVNVTAEALKEGVLASADNWPASMLRLPRGVVKTVLLHELLHLLGLDDEYFARTTNYASTFKQLVRDALAELRITRPGHDQLMGNRWQLGTPEQLANLDPVRLMASRHLFEIERLQVAEIRDLPTVPYSDYRAAVDRSAAPANSGGVFSSMRSLLYPLLPPSGQYVTALEFDDAPGERMEAWGDFISALRTRSLPSVLAESDGPESLDRGTWHAPGTVEVTLRVDLRSGTPQVRLHDGDDSRVARLVADLSRSAAQNLANGGPDLSVRMVTPDPDYLPADRAAAAFLHTLVTKELRGAAMDRALGPDADPAEATRAAGKVTVGSTPVRTGMQSGRERTPRRPVDVTVRLTVDAAHGSTPQQPADFAEEVLRQQLHRLWHGFSPSSVVVGDRRSAAQAAITAQVDALRARAAAVGIPQLAEFRSGTGFGSGALATQYYSNERERDLVRPQAWAKGRATNLELDVAGGGLQPQTLDQLRNYAWFVATQEAPTGGLPGSPDLLPHQFTVVAYAVGGAAHDGLEQAGRDYAEQAARYLERQIRENLTRQADRGVPRDLIVTTESAMLGHILHTGQNGPPRWGLAIAYKGVGSTPAPAHLAPQGRPATGQQEPTLRFTFDGDALDAESARRLSAFAKQVAKSVDLPTTVPALSVVGYDTDRYKTSPARLTAVRETLVRELTGPLTEAIEAYAARENLPVTGDEVPRAVARIIQATGLTDPVPNQAWTLPAVARKERGPAPASVVPVDIRFSGVNLFADPAATPIRLDYASEWRTNTADPTKNGWWSLPPERAVTNIDPARLSELLKRHAVPVRSSRQRAHVYDGEDIAEPLLRQHSLTQRYDLARLELKPGTVVRVHHLRLHLKAGAGASKEAVDELKALAETAVAQVNGRFLTPDGDQFHIALDFTDDPAEAMRVIDVPQQMAKAGTYANSGTWPVSLTGRPAGLRLTVLLHEIVHLLGLYDEYIPQGQTLIDVFRHVTEPNLTDLRNPRPGNDALMGNAYTAASEQEQANLRPEALFSPRYVFAIRQSQQGTVPALRAVPHAEVKTPETTGVHLGTTDGQQLPTRTGGSGFRDGWTTLTAGQGSSTPVAPRAEAPTVGAAAEAQNRPVVGREFRYLTQGQWLRMDALHLDAVVPEDGSTFFPALITTVGRAELADLTGLSTVDESTLRNLFADHLAAHTADYAEALGGIEPHVAVNVLRATGPDPERIVDLLPRLATDRLNLGIRVLRPAGLVDAHPRDGRRTVTLIRNEGPTHFLATRPDPPSVPQRAVGTVPQAEAALRALLDALRTSTPEARVTAVRRFFDGVPQDVATGLATNVPDLVGNLEGAPYPLRFAANQQRIAARAARTSNPAVRDAMRKLLEGVETWVVGPDGEPGRRMVPRQILTFDPAWPGRVVEVRGDLATAGRVGVLVPGMLGGLNRYPTLVASADNVRNLAGPGQTATIAWLGYRSPQHADAMTVAAAKEGGALLREFRAGLQAELAPGATVTVSAHSYGTLVTSYALRDGTPFDNVVLMGSPGIGTNIRSAADLGLAPGSRLYTARAPGDAVSYVGYHGPDPATFADAFRFGTAGGKKDASGHVSYYAPGTRSLTNVGHVVAGRHGDVTPAETTVPQQVPGRSNAARFNDFTSGISSWWNRSTTPAAPASPAPPTGRGTPAFGRPVLATSQGTGVPSTAPAPDARESVHDQLTALDGTGGNPLVVQAISAAFEHLRHGRRDLADAAIATVAKELDDPAAKALWVGRVIQIMDSRSDRQTQSVLHTVSEMVVHCRFLPASQQPPQS</sequence>
<feature type="compositionally biased region" description="Polar residues" evidence="1">
    <location>
        <begin position="2555"/>
        <end position="2567"/>
    </location>
</feature>
<feature type="region of interest" description="Disordered" evidence="1">
    <location>
        <begin position="1286"/>
        <end position="1310"/>
    </location>
</feature>
<feature type="region of interest" description="Disordered" evidence="1">
    <location>
        <begin position="800"/>
        <end position="837"/>
    </location>
</feature>
<evidence type="ECO:0000313" key="3">
    <source>
        <dbReference type="EMBL" id="GIJ47639.1"/>
    </source>
</evidence>
<feature type="region of interest" description="Disordered" evidence="1">
    <location>
        <begin position="6089"/>
        <end position="6134"/>
    </location>
</feature>
<feature type="region of interest" description="Disordered" evidence="1">
    <location>
        <begin position="1153"/>
        <end position="1179"/>
    </location>
</feature>
<accession>A0A8J3YLE3</accession>
<organism evidence="3 4">
    <name type="scientific">Virgisporangium aliadipatigenens</name>
    <dbReference type="NCBI Taxonomy" id="741659"/>
    <lineage>
        <taxon>Bacteria</taxon>
        <taxon>Bacillati</taxon>
        <taxon>Actinomycetota</taxon>
        <taxon>Actinomycetes</taxon>
        <taxon>Micromonosporales</taxon>
        <taxon>Micromonosporaceae</taxon>
        <taxon>Virgisporangium</taxon>
    </lineage>
</organism>
<evidence type="ECO:0000259" key="2">
    <source>
        <dbReference type="Pfam" id="PF06259"/>
    </source>
</evidence>
<dbReference type="RefSeq" id="WP_203901157.1">
    <property type="nucleotide sequence ID" value="NZ_BOPF01000016.1"/>
</dbReference>
<dbReference type="CDD" id="cd22744">
    <property type="entry name" value="OTU"/>
    <property type="match status" value="1"/>
</dbReference>
<evidence type="ECO:0000313" key="4">
    <source>
        <dbReference type="Proteomes" id="UP000619260"/>
    </source>
</evidence>
<proteinExistence type="predicted"/>
<keyword evidence="4" id="KW-1185">Reference proteome</keyword>
<feature type="domain" description="DUF1023" evidence="2">
    <location>
        <begin position="5841"/>
        <end position="6005"/>
    </location>
</feature>
<feature type="region of interest" description="Disordered" evidence="1">
    <location>
        <begin position="5502"/>
        <end position="5524"/>
    </location>
</feature>
<protein>
    <recommendedName>
        <fullName evidence="2">DUF1023 domain-containing protein</fullName>
    </recommendedName>
</protein>
<name>A0A8J3YLE3_9ACTN</name>
<feature type="region of interest" description="Disordered" evidence="1">
    <location>
        <begin position="2555"/>
        <end position="2617"/>
    </location>
</feature>
<gene>
    <name evidence="3" type="ORF">Val02_45250</name>
</gene>
<dbReference type="Pfam" id="PF06259">
    <property type="entry name" value="Abhydrolase_8"/>
    <property type="match status" value="1"/>
</dbReference>
<dbReference type="InterPro" id="IPR010427">
    <property type="entry name" value="DUF1023"/>
</dbReference>